<name>K3WJ84_GLOUD</name>
<evidence type="ECO:0000256" key="1">
    <source>
        <dbReference type="SAM" id="MobiDB-lite"/>
    </source>
</evidence>
<dbReference type="HOGENOM" id="CLU_616076_0_0_1"/>
<evidence type="ECO:0000256" key="2">
    <source>
        <dbReference type="SAM" id="Phobius"/>
    </source>
</evidence>
<keyword evidence="6" id="KW-1185">Reference proteome</keyword>
<protein>
    <recommendedName>
        <fullName evidence="4">Fibronectin type-III domain-containing protein</fullName>
    </recommendedName>
</protein>
<feature type="transmembrane region" description="Helical" evidence="2">
    <location>
        <begin position="168"/>
        <end position="186"/>
    </location>
</feature>
<keyword evidence="2" id="KW-1133">Transmembrane helix</keyword>
<reference evidence="5" key="3">
    <citation type="submission" date="2015-02" db="UniProtKB">
        <authorList>
            <consortium name="EnsemblProtists"/>
        </authorList>
    </citation>
    <scope>IDENTIFICATION</scope>
    <source>
        <strain evidence="5">DAOM BR144</strain>
    </source>
</reference>
<dbReference type="InterPro" id="IPR003961">
    <property type="entry name" value="FN3_dom"/>
</dbReference>
<dbReference type="eggNOG" id="ENOG502S0TH">
    <property type="taxonomic scope" value="Eukaryota"/>
</dbReference>
<dbReference type="EnsemblProtists" id="PYU1_T005026">
    <property type="protein sequence ID" value="PYU1_T005026"/>
    <property type="gene ID" value="PYU1_G005015"/>
</dbReference>
<dbReference type="PROSITE" id="PS50853">
    <property type="entry name" value="FN3"/>
    <property type="match status" value="1"/>
</dbReference>
<sequence length="417" mass="45253">MRAHTTFASKHRALALALSAHSAHAFSLGDPAYPHAPVVVGVASCQHVVLKWQSFDAAAAGAWPVDAYVVQRFPDLKHRQAWTTLLEANATLSSLSDAHVKPNMQYTYRVQAFSKNVSSAYGVHQVHVGTSGTTSCGSGLFFGLLEPLPTSWSDVFTTNWSCEAVRTLWLIVICFLTVYALMRASVKRMQGTRSRSYRLKRIHKSVAAEGASSSSRGSKVKTLSAKAMPPAVAPTLGSRSSSESSTSPPPSEALDQSSRRSMMTDSSFATRDSISPSSDDFQRDSLAIATAISTHEKASACQNCQKRFGIFRRRHLCDICQAVTLCRKCGYQAPADGLAGHLTRASLLAADEYEQSDVRRSSLSGFSTGGIRESISDKGLHKVKIKTICRDCCEEVYRYSTAAGRPSQLPSARLPQH</sequence>
<evidence type="ECO:0000259" key="4">
    <source>
        <dbReference type="PROSITE" id="PS50853"/>
    </source>
</evidence>
<organism evidence="5 6">
    <name type="scientific">Globisporangium ultimum (strain ATCC 200006 / CBS 805.95 / DAOM BR144)</name>
    <name type="common">Pythium ultimum</name>
    <dbReference type="NCBI Taxonomy" id="431595"/>
    <lineage>
        <taxon>Eukaryota</taxon>
        <taxon>Sar</taxon>
        <taxon>Stramenopiles</taxon>
        <taxon>Oomycota</taxon>
        <taxon>Peronosporomycetes</taxon>
        <taxon>Pythiales</taxon>
        <taxon>Pythiaceae</taxon>
        <taxon>Globisporangium</taxon>
    </lineage>
</organism>
<keyword evidence="2" id="KW-0472">Membrane</keyword>
<dbReference type="SUPFAM" id="SSF57903">
    <property type="entry name" value="FYVE/PHD zinc finger"/>
    <property type="match status" value="1"/>
</dbReference>
<dbReference type="AlphaFoldDB" id="K3WJ84"/>
<reference evidence="6" key="1">
    <citation type="journal article" date="2010" name="Genome Biol.">
        <title>Genome sequence of the necrotrophic plant pathogen Pythium ultimum reveals original pathogenicity mechanisms and effector repertoire.</title>
        <authorList>
            <person name="Levesque C.A."/>
            <person name="Brouwer H."/>
            <person name="Cano L."/>
            <person name="Hamilton J.P."/>
            <person name="Holt C."/>
            <person name="Huitema E."/>
            <person name="Raffaele S."/>
            <person name="Robideau G.P."/>
            <person name="Thines M."/>
            <person name="Win J."/>
            <person name="Zerillo M.M."/>
            <person name="Beakes G.W."/>
            <person name="Boore J.L."/>
            <person name="Busam D."/>
            <person name="Dumas B."/>
            <person name="Ferriera S."/>
            <person name="Fuerstenberg S.I."/>
            <person name="Gachon C.M."/>
            <person name="Gaulin E."/>
            <person name="Govers F."/>
            <person name="Grenville-Briggs L."/>
            <person name="Horner N."/>
            <person name="Hostetler J."/>
            <person name="Jiang R.H."/>
            <person name="Johnson J."/>
            <person name="Krajaejun T."/>
            <person name="Lin H."/>
            <person name="Meijer H.J."/>
            <person name="Moore B."/>
            <person name="Morris P."/>
            <person name="Phuntmart V."/>
            <person name="Puiu D."/>
            <person name="Shetty J."/>
            <person name="Stajich J.E."/>
            <person name="Tripathy S."/>
            <person name="Wawra S."/>
            <person name="van West P."/>
            <person name="Whitty B.R."/>
            <person name="Coutinho P.M."/>
            <person name="Henrissat B."/>
            <person name="Martin F."/>
            <person name="Thomas P.D."/>
            <person name="Tyler B.M."/>
            <person name="De Vries R.P."/>
            <person name="Kamoun S."/>
            <person name="Yandell M."/>
            <person name="Tisserat N."/>
            <person name="Buell C.R."/>
        </authorList>
    </citation>
    <scope>NUCLEOTIDE SEQUENCE</scope>
    <source>
        <strain evidence="6">DAOM:BR144</strain>
    </source>
</reference>
<dbReference type="InterPro" id="IPR011011">
    <property type="entry name" value="Znf_FYVE_PHD"/>
</dbReference>
<reference evidence="6" key="2">
    <citation type="submission" date="2010-04" db="EMBL/GenBank/DDBJ databases">
        <authorList>
            <person name="Buell R."/>
            <person name="Hamilton J."/>
            <person name="Hostetler J."/>
        </authorList>
    </citation>
    <scope>NUCLEOTIDE SEQUENCE [LARGE SCALE GENOMIC DNA]</scope>
    <source>
        <strain evidence="6">DAOM:BR144</strain>
    </source>
</reference>
<dbReference type="VEuPathDB" id="FungiDB:PYU1_G005015"/>
<feature type="signal peptide" evidence="3">
    <location>
        <begin position="1"/>
        <end position="25"/>
    </location>
</feature>
<dbReference type="CDD" id="cd00063">
    <property type="entry name" value="FN3"/>
    <property type="match status" value="1"/>
</dbReference>
<proteinExistence type="predicted"/>
<dbReference type="Proteomes" id="UP000019132">
    <property type="component" value="Unassembled WGS sequence"/>
</dbReference>
<dbReference type="InParanoid" id="K3WJ84"/>
<keyword evidence="3" id="KW-0732">Signal</keyword>
<dbReference type="CDD" id="cd00065">
    <property type="entry name" value="FYVE_like_SF"/>
    <property type="match status" value="1"/>
</dbReference>
<dbReference type="InterPro" id="IPR036116">
    <property type="entry name" value="FN3_sf"/>
</dbReference>
<feature type="compositionally biased region" description="Polar residues" evidence="1">
    <location>
        <begin position="254"/>
        <end position="279"/>
    </location>
</feature>
<feature type="domain" description="Fibronectin type-III" evidence="4">
    <location>
        <begin position="34"/>
        <end position="133"/>
    </location>
</feature>
<dbReference type="OMA" id="AKEARCH"/>
<dbReference type="InterPro" id="IPR013783">
    <property type="entry name" value="Ig-like_fold"/>
</dbReference>
<dbReference type="Gene3D" id="2.60.40.10">
    <property type="entry name" value="Immunoglobulins"/>
    <property type="match status" value="1"/>
</dbReference>
<feature type="chain" id="PRO_5003871125" description="Fibronectin type-III domain-containing protein" evidence="3">
    <location>
        <begin position="26"/>
        <end position="417"/>
    </location>
</feature>
<feature type="compositionally biased region" description="Low complexity" evidence="1">
    <location>
        <begin position="208"/>
        <end position="221"/>
    </location>
</feature>
<evidence type="ECO:0000256" key="3">
    <source>
        <dbReference type="SAM" id="SignalP"/>
    </source>
</evidence>
<evidence type="ECO:0000313" key="5">
    <source>
        <dbReference type="EnsemblProtists" id="PYU1_T005026"/>
    </source>
</evidence>
<evidence type="ECO:0000313" key="6">
    <source>
        <dbReference type="Proteomes" id="UP000019132"/>
    </source>
</evidence>
<dbReference type="EMBL" id="GL376564">
    <property type="status" value="NOT_ANNOTATED_CDS"/>
    <property type="molecule type" value="Genomic_DNA"/>
</dbReference>
<dbReference type="SUPFAM" id="SSF49265">
    <property type="entry name" value="Fibronectin type III"/>
    <property type="match status" value="1"/>
</dbReference>
<keyword evidence="2" id="KW-0812">Transmembrane</keyword>
<accession>K3WJ84</accession>
<feature type="region of interest" description="Disordered" evidence="1">
    <location>
        <begin position="208"/>
        <end position="280"/>
    </location>
</feature>